<dbReference type="Proteomes" id="UP001055039">
    <property type="component" value="Unassembled WGS sequence"/>
</dbReference>
<dbReference type="Pfam" id="PF21973">
    <property type="entry name" value="DUF6925"/>
    <property type="match status" value="1"/>
</dbReference>
<evidence type="ECO:0000313" key="3">
    <source>
        <dbReference type="Proteomes" id="UP001055039"/>
    </source>
</evidence>
<evidence type="ECO:0000256" key="1">
    <source>
        <dbReference type="SAM" id="MobiDB-lite"/>
    </source>
</evidence>
<protein>
    <submittedName>
        <fullName evidence="2">Uncharacterized protein</fullName>
    </submittedName>
</protein>
<dbReference type="InterPro" id="IPR053838">
    <property type="entry name" value="DUF6925"/>
</dbReference>
<evidence type="ECO:0000313" key="2">
    <source>
        <dbReference type="EMBL" id="GJE63541.1"/>
    </source>
</evidence>
<proteinExistence type="predicted"/>
<reference evidence="2" key="1">
    <citation type="journal article" date="2021" name="Front. Microbiol.">
        <title>Comprehensive Comparative Genomics and Phenotyping of Methylobacterium Species.</title>
        <authorList>
            <person name="Alessa O."/>
            <person name="Ogura Y."/>
            <person name="Fujitani Y."/>
            <person name="Takami H."/>
            <person name="Hayashi T."/>
            <person name="Sahin N."/>
            <person name="Tani A."/>
        </authorList>
    </citation>
    <scope>NUCLEOTIDE SEQUENCE</scope>
    <source>
        <strain evidence="2">NBRC 15686</strain>
    </source>
</reference>
<name>A0ABQ4U8H2_9HYPH</name>
<accession>A0ABQ4U8H2</accession>
<organism evidence="2 3">
    <name type="scientific">Methylorubrum aminovorans</name>
    <dbReference type="NCBI Taxonomy" id="269069"/>
    <lineage>
        <taxon>Bacteria</taxon>
        <taxon>Pseudomonadati</taxon>
        <taxon>Pseudomonadota</taxon>
        <taxon>Alphaproteobacteria</taxon>
        <taxon>Hyphomicrobiales</taxon>
        <taxon>Methylobacteriaceae</taxon>
        <taxon>Methylorubrum</taxon>
    </lineage>
</organism>
<dbReference type="EMBL" id="BPRC01000001">
    <property type="protein sequence ID" value="GJE63541.1"/>
    <property type="molecule type" value="Genomic_DNA"/>
</dbReference>
<comment type="caution">
    <text evidence="2">The sequence shown here is derived from an EMBL/GenBank/DDBJ whole genome shotgun (WGS) entry which is preliminary data.</text>
</comment>
<feature type="region of interest" description="Disordered" evidence="1">
    <location>
        <begin position="260"/>
        <end position="281"/>
    </location>
</feature>
<reference evidence="2" key="2">
    <citation type="submission" date="2021-08" db="EMBL/GenBank/DDBJ databases">
        <authorList>
            <person name="Tani A."/>
            <person name="Ola A."/>
            <person name="Ogura Y."/>
            <person name="Katsura K."/>
            <person name="Hayashi T."/>
        </authorList>
    </citation>
    <scope>NUCLEOTIDE SEQUENCE</scope>
    <source>
        <strain evidence="2">NBRC 15686</strain>
    </source>
</reference>
<keyword evidence="3" id="KW-1185">Reference proteome</keyword>
<sequence length="281" mass="29902">MREADEPVRALPDARIGLATARGAIALTPSADLRPVAYETGFSDGYNHAVALCLPLSACAMSRRSVVTELGPDREAAREEDREAILFDLGLGLLAVDACVRTGDPEVIACLRAGIGRPIFAPGNPIGPCLVAMSPHRIFCARIGRIEVTAPTPGPGERRHEGPHTHVLPELLRAGRTHAATTPIPKGFVPCGGLHPPHPYKDGLGRRIPFDPTRHAAFQALMERWGDPDLLAVKRGMAPSKAVSPKHARSARRAAEIQARLLRGEHGAALTGGGDEDGERT</sequence>
<gene>
    <name evidence="2" type="ORF">LNAOJCKE_0738</name>
</gene>